<sequence>MPRRTTTETTEAILDNAAGLLASLGPRDLSVQAVADATSLAKSSILYHFGSRQGLLDAAVQQCVREAVGLTEVTGDDRARLRALAELSLDRPGWIRLVIAGVTNLHGTEVAAGLRPAIEALYGLFGVDIENPLADPDRAMRVTGTLGALAIFVIDAPPLLPPAARLQAVEDVCAGILEAGRGRTAGAAVAVS</sequence>
<evidence type="ECO:0000256" key="2">
    <source>
        <dbReference type="PROSITE-ProRule" id="PRU00335"/>
    </source>
</evidence>
<name>A0A853EXG2_9MICO</name>
<dbReference type="SUPFAM" id="SSF46689">
    <property type="entry name" value="Homeodomain-like"/>
    <property type="match status" value="1"/>
</dbReference>
<dbReference type="PANTHER" id="PTHR30055:SF200">
    <property type="entry name" value="HTH-TYPE TRANSCRIPTIONAL REPRESSOR BDCR"/>
    <property type="match status" value="1"/>
</dbReference>
<dbReference type="AlphaFoldDB" id="A0A853EXG2"/>
<proteinExistence type="predicted"/>
<accession>A0A853EXG2</accession>
<evidence type="ECO:0000259" key="3">
    <source>
        <dbReference type="PROSITE" id="PS50977"/>
    </source>
</evidence>
<feature type="domain" description="HTH tetR-type" evidence="3">
    <location>
        <begin position="7"/>
        <end position="67"/>
    </location>
</feature>
<comment type="caution">
    <text evidence="4">The sequence shown here is derived from an EMBL/GenBank/DDBJ whole genome shotgun (WGS) entry which is preliminary data.</text>
</comment>
<protein>
    <submittedName>
        <fullName evidence="4">TetR/AcrR family transcriptional regulator</fullName>
    </submittedName>
</protein>
<evidence type="ECO:0000256" key="1">
    <source>
        <dbReference type="ARBA" id="ARBA00023125"/>
    </source>
</evidence>
<dbReference type="PROSITE" id="PS50977">
    <property type="entry name" value="HTH_TETR_2"/>
    <property type="match status" value="1"/>
</dbReference>
<dbReference type="Pfam" id="PF00440">
    <property type="entry name" value="TetR_N"/>
    <property type="match status" value="1"/>
</dbReference>
<dbReference type="Proteomes" id="UP000561011">
    <property type="component" value="Unassembled WGS sequence"/>
</dbReference>
<organism evidence="4 5">
    <name type="scientific">Sanguibacter inulinus</name>
    <dbReference type="NCBI Taxonomy" id="60922"/>
    <lineage>
        <taxon>Bacteria</taxon>
        <taxon>Bacillati</taxon>
        <taxon>Actinomycetota</taxon>
        <taxon>Actinomycetes</taxon>
        <taxon>Micrococcales</taxon>
        <taxon>Sanguibacteraceae</taxon>
        <taxon>Sanguibacter</taxon>
    </lineage>
</organism>
<dbReference type="Gene3D" id="1.10.357.10">
    <property type="entry name" value="Tetracycline Repressor, domain 2"/>
    <property type="match status" value="1"/>
</dbReference>
<evidence type="ECO:0000313" key="5">
    <source>
        <dbReference type="Proteomes" id="UP000561011"/>
    </source>
</evidence>
<keyword evidence="1 2" id="KW-0238">DNA-binding</keyword>
<keyword evidence="5" id="KW-1185">Reference proteome</keyword>
<dbReference type="GO" id="GO:0003700">
    <property type="term" value="F:DNA-binding transcription factor activity"/>
    <property type="evidence" value="ECO:0007669"/>
    <property type="project" value="TreeGrafter"/>
</dbReference>
<dbReference type="PANTHER" id="PTHR30055">
    <property type="entry name" value="HTH-TYPE TRANSCRIPTIONAL REGULATOR RUTR"/>
    <property type="match status" value="1"/>
</dbReference>
<dbReference type="EMBL" id="JACBYE010000077">
    <property type="protein sequence ID" value="NYS95466.1"/>
    <property type="molecule type" value="Genomic_DNA"/>
</dbReference>
<dbReference type="RefSeq" id="WP_179914613.1">
    <property type="nucleotide sequence ID" value="NZ_JACBYE010000077.1"/>
</dbReference>
<dbReference type="InterPro" id="IPR009057">
    <property type="entry name" value="Homeodomain-like_sf"/>
</dbReference>
<dbReference type="InterPro" id="IPR050109">
    <property type="entry name" value="HTH-type_TetR-like_transc_reg"/>
</dbReference>
<evidence type="ECO:0000313" key="4">
    <source>
        <dbReference type="EMBL" id="NYS95466.1"/>
    </source>
</evidence>
<feature type="DNA-binding region" description="H-T-H motif" evidence="2">
    <location>
        <begin position="30"/>
        <end position="49"/>
    </location>
</feature>
<dbReference type="GO" id="GO:0000976">
    <property type="term" value="F:transcription cis-regulatory region binding"/>
    <property type="evidence" value="ECO:0007669"/>
    <property type="project" value="TreeGrafter"/>
</dbReference>
<dbReference type="InterPro" id="IPR001647">
    <property type="entry name" value="HTH_TetR"/>
</dbReference>
<gene>
    <name evidence="4" type="ORF">HZZ10_18335</name>
</gene>
<reference evidence="4 5" key="1">
    <citation type="submission" date="2020-07" db="EMBL/GenBank/DDBJ databases">
        <title>MOT database genomes.</title>
        <authorList>
            <person name="Joseph S."/>
            <person name="Aduse-Opoku J."/>
            <person name="Hashim A."/>
            <person name="Wade W."/>
            <person name="Curtis M."/>
        </authorList>
    </citation>
    <scope>NUCLEOTIDE SEQUENCE [LARGE SCALE GENOMIC DNA]</scope>
    <source>
        <strain evidence="4 5">DSM 100099</strain>
    </source>
</reference>